<evidence type="ECO:0000259" key="8">
    <source>
        <dbReference type="PROSITE" id="PS50835"/>
    </source>
</evidence>
<organism evidence="10 11">
    <name type="scientific">Clavelina lepadiformis</name>
    <name type="common">Light-bulb sea squirt</name>
    <name type="synonym">Ascidia lepadiformis</name>
    <dbReference type="NCBI Taxonomy" id="159417"/>
    <lineage>
        <taxon>Eukaryota</taxon>
        <taxon>Metazoa</taxon>
        <taxon>Chordata</taxon>
        <taxon>Tunicata</taxon>
        <taxon>Ascidiacea</taxon>
        <taxon>Aplousobranchia</taxon>
        <taxon>Clavelinidae</taxon>
        <taxon>Clavelina</taxon>
    </lineage>
</organism>
<protein>
    <submittedName>
        <fullName evidence="10">Uncharacterized protein</fullName>
    </submittedName>
</protein>
<feature type="domain" description="Fibronectin type-II" evidence="9">
    <location>
        <begin position="651"/>
        <end position="697"/>
    </location>
</feature>
<evidence type="ECO:0000313" key="11">
    <source>
        <dbReference type="Proteomes" id="UP001642483"/>
    </source>
</evidence>
<dbReference type="SUPFAM" id="SSF57440">
    <property type="entry name" value="Kringle-like"/>
    <property type="match status" value="1"/>
</dbReference>
<keyword evidence="1" id="KW-0433">Leucine-rich repeat</keyword>
<dbReference type="Pfam" id="PF13927">
    <property type="entry name" value="Ig_3"/>
    <property type="match status" value="1"/>
</dbReference>
<dbReference type="InterPro" id="IPR007110">
    <property type="entry name" value="Ig-like_dom"/>
</dbReference>
<name>A0ABP0FE88_CLALP</name>
<dbReference type="Proteomes" id="UP001642483">
    <property type="component" value="Unassembled WGS sequence"/>
</dbReference>
<dbReference type="EMBL" id="CAWYQH010000046">
    <property type="protein sequence ID" value="CAK8677997.1"/>
    <property type="molecule type" value="Genomic_DNA"/>
</dbReference>
<dbReference type="InterPro" id="IPR001611">
    <property type="entry name" value="Leu-rich_rpt"/>
</dbReference>
<feature type="signal peptide" evidence="7">
    <location>
        <begin position="1"/>
        <end position="22"/>
    </location>
</feature>
<keyword evidence="2 7" id="KW-0732">Signal</keyword>
<keyword evidence="6" id="KW-0472">Membrane</keyword>
<dbReference type="InterPro" id="IPR036179">
    <property type="entry name" value="Ig-like_dom_sf"/>
</dbReference>
<evidence type="ECO:0000256" key="4">
    <source>
        <dbReference type="ARBA" id="ARBA00023157"/>
    </source>
</evidence>
<dbReference type="SMART" id="SM00408">
    <property type="entry name" value="IGc2"/>
    <property type="match status" value="1"/>
</dbReference>
<dbReference type="Pfam" id="PF00040">
    <property type="entry name" value="fn2"/>
    <property type="match status" value="1"/>
</dbReference>
<dbReference type="PANTHER" id="PTHR24369:SF210">
    <property type="entry name" value="CHAOPTIN-RELATED"/>
    <property type="match status" value="1"/>
</dbReference>
<comment type="caution">
    <text evidence="5">Lacks conserved residue(s) required for the propagation of feature annotation.</text>
</comment>
<keyword evidence="6" id="KW-1133">Transmembrane helix</keyword>
<dbReference type="InterPro" id="IPR050541">
    <property type="entry name" value="LRR_TM_domain-containing"/>
</dbReference>
<dbReference type="InterPro" id="IPR032675">
    <property type="entry name" value="LRR_dom_sf"/>
</dbReference>
<evidence type="ECO:0000256" key="7">
    <source>
        <dbReference type="SAM" id="SignalP"/>
    </source>
</evidence>
<dbReference type="PROSITE" id="PS50835">
    <property type="entry name" value="IG_LIKE"/>
    <property type="match status" value="1"/>
</dbReference>
<feature type="transmembrane region" description="Helical" evidence="6">
    <location>
        <begin position="719"/>
        <end position="739"/>
    </location>
</feature>
<dbReference type="Gene3D" id="3.80.10.10">
    <property type="entry name" value="Ribonuclease Inhibitor"/>
    <property type="match status" value="4"/>
</dbReference>
<dbReference type="InterPro" id="IPR000562">
    <property type="entry name" value="FN_type2_dom"/>
</dbReference>
<dbReference type="SMART" id="SM00082">
    <property type="entry name" value="LRRCT"/>
    <property type="match status" value="2"/>
</dbReference>
<evidence type="ECO:0000256" key="3">
    <source>
        <dbReference type="ARBA" id="ARBA00022737"/>
    </source>
</evidence>
<dbReference type="PROSITE" id="PS51450">
    <property type="entry name" value="LRR"/>
    <property type="match status" value="1"/>
</dbReference>
<accession>A0ABP0FE88</accession>
<dbReference type="Pfam" id="PF00560">
    <property type="entry name" value="LRR_1"/>
    <property type="match status" value="1"/>
</dbReference>
<feature type="domain" description="Ig-like" evidence="8">
    <location>
        <begin position="267"/>
        <end position="360"/>
    </location>
</feature>
<dbReference type="Gene3D" id="2.10.10.10">
    <property type="entry name" value="Fibronectin, type II, collagen-binding"/>
    <property type="match status" value="1"/>
</dbReference>
<evidence type="ECO:0000256" key="6">
    <source>
        <dbReference type="SAM" id="Phobius"/>
    </source>
</evidence>
<keyword evidence="6" id="KW-0812">Transmembrane</keyword>
<dbReference type="Gene3D" id="2.60.40.10">
    <property type="entry name" value="Immunoglobulins"/>
    <property type="match status" value="1"/>
</dbReference>
<dbReference type="SMART" id="SM00059">
    <property type="entry name" value="FN2"/>
    <property type="match status" value="1"/>
</dbReference>
<reference evidence="10 11" key="1">
    <citation type="submission" date="2024-02" db="EMBL/GenBank/DDBJ databases">
        <authorList>
            <person name="Daric V."/>
            <person name="Darras S."/>
        </authorList>
    </citation>
    <scope>NUCLEOTIDE SEQUENCE [LARGE SCALE GENOMIC DNA]</scope>
</reference>
<dbReference type="CDD" id="cd00062">
    <property type="entry name" value="FN2"/>
    <property type="match status" value="1"/>
</dbReference>
<dbReference type="InterPro" id="IPR013783">
    <property type="entry name" value="Ig-like_fold"/>
</dbReference>
<sequence>MKESFVLGFLVLITFCEILVHAACPDKCTCSPGLYDCRVQKHTKIMKIIEDDIRSIDLSGNLIENVTTIPEAAGLQYLNLANNKINALSYDAFDNLDELATLILSNNSLERITDDIFEWNPLKLEKLMLDGNKLQFVQHFLFYDLESLTDLDLSRNHITFIHPHAFLQLKKLVTLRLDGNKLHTFDNKWFKGLKANMFQQIHLQDNPWACDCAMQKQLTWLNDKKSSWFRKILTSSGSELICHEPETLQNHNVLEVSKDQMSQCNKPDITGISEETSLFAGQNVELDCVVSKTSLPHASIQWIAPNNDHYSMQKADKFEGIEVDQDGTMILRNFTKDDVGNYTCVATNFVGSVQAQTLLTLKEGKRPHDSKKTIDAEENNNVENEKYTKHNELCPSNCSCIMQRVDCTGEDVQLTDVPMKKLPTDASTISLASNKITTIPKFRPFIHLTELRMDDNQITEITPHAFNDLGNLTTLTMRDNRIMKLPGKLFKNLKKLSILVLDHNELTTISDSTFTGLKSLKWLYIRNNKLTIIGEKAFSPLAEIRYIHMENNDLPNLDVAAVKALTEPTGSSVKIQKVFVSQNKFYCDCRMAKLHDYLKTNEAEWKMLFGDGISCSYPPDLDGRFLQELKTEEIKCNETSTWTFYTHGGNANGAPCHFPFEYRGKTYRTCITDDHSSPWCATTADYPNDQMWGVCETGSYTKVDVKVENDPPSSGAMSGLWFGGLILGVLICAIGFFFWRRRGYKLGFKSMKYNNVPGDDDYDEHRSLTTGTSGSEAFV</sequence>
<dbReference type="InterPro" id="IPR036943">
    <property type="entry name" value="FN_type2_sf"/>
</dbReference>
<dbReference type="PANTHER" id="PTHR24369">
    <property type="entry name" value="ANTIGEN BSP, PUTATIVE-RELATED"/>
    <property type="match status" value="1"/>
</dbReference>
<keyword evidence="4" id="KW-1015">Disulfide bond</keyword>
<evidence type="ECO:0000313" key="10">
    <source>
        <dbReference type="EMBL" id="CAK8677997.1"/>
    </source>
</evidence>
<dbReference type="PROSITE" id="PS51092">
    <property type="entry name" value="FN2_2"/>
    <property type="match status" value="1"/>
</dbReference>
<dbReference type="InterPro" id="IPR003599">
    <property type="entry name" value="Ig_sub"/>
</dbReference>
<dbReference type="PRINTS" id="PR00013">
    <property type="entry name" value="FNTYPEII"/>
</dbReference>
<dbReference type="InterPro" id="IPR003591">
    <property type="entry name" value="Leu-rich_rpt_typical-subtyp"/>
</dbReference>
<evidence type="ECO:0000256" key="2">
    <source>
        <dbReference type="ARBA" id="ARBA00022729"/>
    </source>
</evidence>
<evidence type="ECO:0000256" key="1">
    <source>
        <dbReference type="ARBA" id="ARBA00022614"/>
    </source>
</evidence>
<dbReference type="Pfam" id="PF13855">
    <property type="entry name" value="LRR_8"/>
    <property type="match status" value="3"/>
</dbReference>
<feature type="chain" id="PRO_5046768028" evidence="7">
    <location>
        <begin position="23"/>
        <end position="779"/>
    </location>
</feature>
<dbReference type="SUPFAM" id="SSF48726">
    <property type="entry name" value="Immunoglobulin"/>
    <property type="match status" value="1"/>
</dbReference>
<dbReference type="InterPro" id="IPR000483">
    <property type="entry name" value="Cys-rich_flank_reg_C"/>
</dbReference>
<dbReference type="SMART" id="SM00369">
    <property type="entry name" value="LRR_TYP"/>
    <property type="match status" value="9"/>
</dbReference>
<dbReference type="InterPro" id="IPR013806">
    <property type="entry name" value="Kringle-like"/>
</dbReference>
<dbReference type="SUPFAM" id="SSF52058">
    <property type="entry name" value="L domain-like"/>
    <property type="match status" value="2"/>
</dbReference>
<gene>
    <name evidence="10" type="ORF">CVLEPA_LOCUS7963</name>
</gene>
<keyword evidence="3" id="KW-0677">Repeat</keyword>
<dbReference type="SMART" id="SM00409">
    <property type="entry name" value="IG"/>
    <property type="match status" value="1"/>
</dbReference>
<proteinExistence type="predicted"/>
<evidence type="ECO:0000256" key="5">
    <source>
        <dbReference type="PROSITE-ProRule" id="PRU00479"/>
    </source>
</evidence>
<keyword evidence="11" id="KW-1185">Reference proteome</keyword>
<evidence type="ECO:0000259" key="9">
    <source>
        <dbReference type="PROSITE" id="PS51092"/>
    </source>
</evidence>
<dbReference type="InterPro" id="IPR003598">
    <property type="entry name" value="Ig_sub2"/>
</dbReference>
<comment type="caution">
    <text evidence="10">The sequence shown here is derived from an EMBL/GenBank/DDBJ whole genome shotgun (WGS) entry which is preliminary data.</text>
</comment>